<dbReference type="EMBL" id="JBHTAJ010000043">
    <property type="protein sequence ID" value="MFC7182233.1"/>
    <property type="molecule type" value="Genomic_DNA"/>
</dbReference>
<gene>
    <name evidence="6" type="ORF">ACFQMG_22050</name>
</gene>
<dbReference type="InterPro" id="IPR027806">
    <property type="entry name" value="HARBI1_dom"/>
</dbReference>
<evidence type="ECO:0000313" key="6">
    <source>
        <dbReference type="EMBL" id="MFC7182233.1"/>
    </source>
</evidence>
<protein>
    <submittedName>
        <fullName evidence="6">Transposase family protein</fullName>
    </submittedName>
</protein>
<evidence type="ECO:0000256" key="2">
    <source>
        <dbReference type="ARBA" id="ARBA00022723"/>
    </source>
</evidence>
<comment type="caution">
    <text evidence="6">The sequence shown here is derived from an EMBL/GenBank/DDBJ whole genome shotgun (WGS) entry which is preliminary data.</text>
</comment>
<keyword evidence="2" id="KW-0479">Metal-binding</keyword>
<evidence type="ECO:0000256" key="1">
    <source>
        <dbReference type="ARBA" id="ARBA00001968"/>
    </source>
</evidence>
<comment type="cofactor">
    <cofactor evidence="1">
        <name>a divalent metal cation</name>
        <dbReference type="ChEBI" id="CHEBI:60240"/>
    </cofactor>
</comment>
<feature type="region of interest" description="Disordered" evidence="3">
    <location>
        <begin position="302"/>
        <end position="328"/>
    </location>
</feature>
<name>A0ABW2G115_9ACTN</name>
<feature type="domain" description="Transposase Helix-turn-helix" evidence="5">
    <location>
        <begin position="62"/>
        <end position="113"/>
    </location>
</feature>
<organism evidence="6 7">
    <name type="scientific">Kitasatospora paranensis</name>
    <dbReference type="NCBI Taxonomy" id="258053"/>
    <lineage>
        <taxon>Bacteria</taxon>
        <taxon>Bacillati</taxon>
        <taxon>Actinomycetota</taxon>
        <taxon>Actinomycetes</taxon>
        <taxon>Kitasatosporales</taxon>
        <taxon>Streptomycetaceae</taxon>
        <taxon>Kitasatospora</taxon>
    </lineage>
</organism>
<keyword evidence="7" id="KW-1185">Reference proteome</keyword>
<dbReference type="Pfam" id="PF13359">
    <property type="entry name" value="DDE_Tnp_4"/>
    <property type="match status" value="1"/>
</dbReference>
<evidence type="ECO:0000259" key="4">
    <source>
        <dbReference type="Pfam" id="PF13359"/>
    </source>
</evidence>
<dbReference type="Pfam" id="PF13613">
    <property type="entry name" value="HTH_Tnp_4"/>
    <property type="match status" value="1"/>
</dbReference>
<evidence type="ECO:0000313" key="7">
    <source>
        <dbReference type="Proteomes" id="UP001596435"/>
    </source>
</evidence>
<dbReference type="Proteomes" id="UP001596435">
    <property type="component" value="Unassembled WGS sequence"/>
</dbReference>
<proteinExistence type="predicted"/>
<evidence type="ECO:0000259" key="5">
    <source>
        <dbReference type="Pfam" id="PF13613"/>
    </source>
</evidence>
<dbReference type="RefSeq" id="WP_380231783.1">
    <property type="nucleotide sequence ID" value="NZ_BAABKV010000001.1"/>
</dbReference>
<evidence type="ECO:0000256" key="3">
    <source>
        <dbReference type="SAM" id="MobiDB-lite"/>
    </source>
</evidence>
<reference evidence="7" key="1">
    <citation type="journal article" date="2019" name="Int. J. Syst. Evol. Microbiol.">
        <title>The Global Catalogue of Microorganisms (GCM) 10K type strain sequencing project: providing services to taxonomists for standard genome sequencing and annotation.</title>
        <authorList>
            <consortium name="The Broad Institute Genomics Platform"/>
            <consortium name="The Broad Institute Genome Sequencing Center for Infectious Disease"/>
            <person name="Wu L."/>
            <person name="Ma J."/>
        </authorList>
    </citation>
    <scope>NUCLEOTIDE SEQUENCE [LARGE SCALE GENOMIC DNA]</scope>
    <source>
        <strain evidence="7">CGMCC 1.12859</strain>
    </source>
</reference>
<feature type="domain" description="DDE Tnp4" evidence="4">
    <location>
        <begin position="143"/>
        <end position="299"/>
    </location>
</feature>
<dbReference type="InterPro" id="IPR027805">
    <property type="entry name" value="Transposase_HTH_dom"/>
</dbReference>
<sequence>MTKKWARAALTHPAFCGVSRTHLGDVIEELADPWLARCESELRERRGAARQREAGAGPKHDLVFTDRLLVTLVHLRTWLPHAALAALAELYGTARSTISRAISEIRPLLAERGFAVPDRPGIRLRTLADVFAHAEAEGIRLRIDGAETQVRRPKANRPGRRAFVSGKKKQNTIKTTTISDGQGRLLWSGADHPGRMHDQTAMRTEDIAEQFRFRPKVTAEVDEGYRGLANEFPDQISAPPKKPKDDAPLGEQYAWRETRRRQSSERICVEHANAELRQWRPLQRYTGRREDYAETHQAIASLVSDRSARRPTSRKPSTELVRARQTAC</sequence>
<accession>A0ABW2G115</accession>